<evidence type="ECO:0000313" key="5">
    <source>
        <dbReference type="EMBL" id="GAF05270.1"/>
    </source>
</evidence>
<dbReference type="InterPro" id="IPR011010">
    <property type="entry name" value="DNA_brk_join_enz"/>
</dbReference>
<organism evidence="5 6">
    <name type="scientific">Saccharicrinis fermentans DSM 9555 = JCM 21142</name>
    <dbReference type="NCBI Taxonomy" id="869213"/>
    <lineage>
        <taxon>Bacteria</taxon>
        <taxon>Pseudomonadati</taxon>
        <taxon>Bacteroidota</taxon>
        <taxon>Bacteroidia</taxon>
        <taxon>Marinilabiliales</taxon>
        <taxon>Marinilabiliaceae</taxon>
        <taxon>Saccharicrinis</taxon>
    </lineage>
</organism>
<keyword evidence="6" id="KW-1185">Reference proteome</keyword>
<evidence type="ECO:0000256" key="3">
    <source>
        <dbReference type="PROSITE-ProRule" id="PRU01248"/>
    </source>
</evidence>
<dbReference type="InterPro" id="IPR010998">
    <property type="entry name" value="Integrase_recombinase_N"/>
</dbReference>
<dbReference type="InterPro" id="IPR025269">
    <property type="entry name" value="SAM-like_dom"/>
</dbReference>
<evidence type="ECO:0000259" key="4">
    <source>
        <dbReference type="PROSITE" id="PS51900"/>
    </source>
</evidence>
<protein>
    <recommendedName>
        <fullName evidence="4">Core-binding (CB) domain-containing protein</fullName>
    </recommendedName>
</protein>
<sequence length="216" mass="24830">MLRRGKNADKTNTIVLGLSHKGKNTEISLNKSVYSDFWDKDAKDRVKKGCPQHDNLRLINNYLNDELSKAWNRIEFLKNSRKLDSMKVSDISDFIKNYGSIESDHKKGAAIKQDAEHGERLISCNTLVITFHSYTQHTYTAALKAVKRYVGDGNKLYFDEITTAWLSRFKRWRQAEVAQSTTSLTLSVIKIVFNQAIDVDELVPQNRIAIHLENLR</sequence>
<keyword evidence="1" id="KW-0229">DNA integration</keyword>
<accession>W7Y356</accession>
<name>W7Y356_9BACT</name>
<gene>
    <name evidence="5" type="ORF">JCM21142_93997</name>
</gene>
<dbReference type="EMBL" id="BAMD01000076">
    <property type="protein sequence ID" value="GAF05270.1"/>
    <property type="molecule type" value="Genomic_DNA"/>
</dbReference>
<dbReference type="InterPro" id="IPR035386">
    <property type="entry name" value="Arm-DNA-bind_5"/>
</dbReference>
<proteinExistence type="predicted"/>
<dbReference type="STRING" id="869213.GCA_000517085_01025"/>
<evidence type="ECO:0000256" key="2">
    <source>
        <dbReference type="ARBA" id="ARBA00023125"/>
    </source>
</evidence>
<comment type="caution">
    <text evidence="5">The sequence shown here is derived from an EMBL/GenBank/DDBJ whole genome shotgun (WGS) entry which is preliminary data.</text>
</comment>
<dbReference type="Pfam" id="PF17293">
    <property type="entry name" value="Arm-DNA-bind_5"/>
    <property type="match status" value="1"/>
</dbReference>
<dbReference type="OrthoDB" id="1094492at2"/>
<dbReference type="Gene3D" id="1.10.150.130">
    <property type="match status" value="1"/>
</dbReference>
<reference evidence="5 6" key="1">
    <citation type="journal article" date="2014" name="Genome Announc.">
        <title>Draft Genome Sequence of Cytophaga fermentans JCM 21142T, a Facultative Anaerobe Isolated from Marine Mud.</title>
        <authorList>
            <person name="Starns D."/>
            <person name="Oshima K."/>
            <person name="Suda W."/>
            <person name="Iino T."/>
            <person name="Yuki M."/>
            <person name="Inoue J."/>
            <person name="Kitamura K."/>
            <person name="Iida T."/>
            <person name="Darby A."/>
            <person name="Hattori M."/>
            <person name="Ohkuma M."/>
        </authorList>
    </citation>
    <scope>NUCLEOTIDE SEQUENCE [LARGE SCALE GENOMIC DNA]</scope>
    <source>
        <strain evidence="5 6">JCM 21142</strain>
    </source>
</reference>
<dbReference type="InterPro" id="IPR044068">
    <property type="entry name" value="CB"/>
</dbReference>
<dbReference type="PROSITE" id="PS51900">
    <property type="entry name" value="CB"/>
    <property type="match status" value="1"/>
</dbReference>
<dbReference type="GO" id="GO:0003677">
    <property type="term" value="F:DNA binding"/>
    <property type="evidence" value="ECO:0007669"/>
    <property type="project" value="UniProtKB-UniRule"/>
</dbReference>
<dbReference type="RefSeq" id="WP_052522346.1">
    <property type="nucleotide sequence ID" value="NZ_BAMD01000076.1"/>
</dbReference>
<evidence type="ECO:0000313" key="6">
    <source>
        <dbReference type="Proteomes" id="UP000019402"/>
    </source>
</evidence>
<dbReference type="AlphaFoldDB" id="W7Y356"/>
<dbReference type="SUPFAM" id="SSF56349">
    <property type="entry name" value="DNA breaking-rejoining enzymes"/>
    <property type="match status" value="1"/>
</dbReference>
<evidence type="ECO:0000256" key="1">
    <source>
        <dbReference type="ARBA" id="ARBA00022908"/>
    </source>
</evidence>
<feature type="domain" description="Core-binding (CB)" evidence="4">
    <location>
        <begin position="122"/>
        <end position="197"/>
    </location>
</feature>
<keyword evidence="2 3" id="KW-0238">DNA-binding</keyword>
<dbReference type="Proteomes" id="UP000019402">
    <property type="component" value="Unassembled WGS sequence"/>
</dbReference>
<dbReference type="GO" id="GO:0015074">
    <property type="term" value="P:DNA integration"/>
    <property type="evidence" value="ECO:0007669"/>
    <property type="project" value="UniProtKB-KW"/>
</dbReference>
<dbReference type="eggNOG" id="COG4974">
    <property type="taxonomic scope" value="Bacteria"/>
</dbReference>
<dbReference type="Pfam" id="PF13102">
    <property type="entry name" value="Phage_int_SAM_5"/>
    <property type="match status" value="1"/>
</dbReference>